<feature type="domain" description="Peptidase M14" evidence="2">
    <location>
        <begin position="1"/>
        <end position="229"/>
    </location>
</feature>
<dbReference type="GO" id="GO:0004181">
    <property type="term" value="F:metallocarboxypeptidase activity"/>
    <property type="evidence" value="ECO:0007669"/>
    <property type="project" value="InterPro"/>
</dbReference>
<dbReference type="SUPFAM" id="SSF53187">
    <property type="entry name" value="Zn-dependent exopeptidases"/>
    <property type="match status" value="1"/>
</dbReference>
<organism evidence="3">
    <name type="scientific">uncultured bacterium fosmid pJB95A1</name>
    <dbReference type="NCBI Taxonomy" id="1478075"/>
    <lineage>
        <taxon>Bacteria</taxon>
        <taxon>environmental samples</taxon>
    </lineage>
</organism>
<dbReference type="GO" id="GO:0006508">
    <property type="term" value="P:proteolysis"/>
    <property type="evidence" value="ECO:0007669"/>
    <property type="project" value="InterPro"/>
</dbReference>
<feature type="active site" description="Proton donor/acceptor" evidence="1">
    <location>
        <position position="205"/>
    </location>
</feature>
<dbReference type="EMBL" id="KF540247">
    <property type="protein sequence ID" value="AIF26811.1"/>
    <property type="molecule type" value="Genomic_DNA"/>
</dbReference>
<sequence length="229" mass="25341">MNLDTKTRGILRLPLEVYGESVQGTALRYIPSIGKCRLLVFAGIHGEEPETTFLLSRCLRAFDKPFQDVAFILCANPDGMTLGTRGNFNGVDLNRNFPTANWQEDNVLSRSVLEAPRDTALSAGCRPGSEPEVAALLRLVESLQPQSILSIHAPIGCVDAPARTPLVERLCEAFNLPWIPDIGYPTPGSFGTWCKERQIECVTLELPRMSLEALFDRYGASFIDFLRQA</sequence>
<evidence type="ECO:0000256" key="1">
    <source>
        <dbReference type="PROSITE-ProRule" id="PRU01379"/>
    </source>
</evidence>
<dbReference type="Pfam" id="PF00246">
    <property type="entry name" value="Peptidase_M14"/>
    <property type="match status" value="1"/>
</dbReference>
<dbReference type="PROSITE" id="PS52035">
    <property type="entry name" value="PEPTIDASE_M14"/>
    <property type="match status" value="1"/>
</dbReference>
<dbReference type="InterPro" id="IPR000834">
    <property type="entry name" value="Peptidase_M14"/>
</dbReference>
<comment type="similarity">
    <text evidence="1">Belongs to the peptidase M14 family.</text>
</comment>
<dbReference type="GO" id="GO:0008270">
    <property type="term" value="F:zinc ion binding"/>
    <property type="evidence" value="ECO:0007669"/>
    <property type="project" value="InterPro"/>
</dbReference>
<name>A0A0H3U8G7_9BACT</name>
<protein>
    <submittedName>
        <fullName evidence="3">Putative murein peptide amidase A</fullName>
    </submittedName>
</protein>
<proteinExistence type="inferred from homology"/>
<evidence type="ECO:0000259" key="2">
    <source>
        <dbReference type="PROSITE" id="PS52035"/>
    </source>
</evidence>
<evidence type="ECO:0000313" key="3">
    <source>
        <dbReference type="EMBL" id="AIF26811.1"/>
    </source>
</evidence>
<reference evidence="3" key="1">
    <citation type="submission" date="2013-08" db="EMBL/GenBank/DDBJ databases">
        <title>Comparison of modified E. coli strains.</title>
        <authorList>
            <person name="Juergensen J."/>
            <person name="Bonge A."/>
            <person name="Streit W.R."/>
        </authorList>
    </citation>
    <scope>NUCLEOTIDE SEQUENCE</scope>
</reference>
<dbReference type="NCBIfam" id="NF007897">
    <property type="entry name" value="PRK10602.1"/>
    <property type="match status" value="1"/>
</dbReference>
<dbReference type="Gene3D" id="3.40.630.10">
    <property type="entry name" value="Zn peptidases"/>
    <property type="match status" value="1"/>
</dbReference>
<accession>A0A0H3U8G7</accession>
<dbReference type="AlphaFoldDB" id="A0A0H3U8G7"/>